<evidence type="ECO:0000256" key="1">
    <source>
        <dbReference type="ARBA" id="ARBA00008853"/>
    </source>
</evidence>
<dbReference type="GO" id="GO:0005509">
    <property type="term" value="F:calcium ion binding"/>
    <property type="evidence" value="ECO:0007669"/>
    <property type="project" value="TreeGrafter"/>
</dbReference>
<evidence type="ECO:0000256" key="3">
    <source>
        <dbReference type="PIRSR" id="PIRSR605511-2"/>
    </source>
</evidence>
<keyword evidence="3" id="KW-0479">Metal-binding</keyword>
<dbReference type="InterPro" id="IPR011042">
    <property type="entry name" value="6-blade_b-propeller_TolB-like"/>
</dbReference>
<feature type="binding site" evidence="3">
    <location>
        <position position="141"/>
    </location>
    <ligand>
        <name>a divalent metal cation</name>
        <dbReference type="ChEBI" id="CHEBI:60240"/>
    </ligand>
</feature>
<dbReference type="InterPro" id="IPR013658">
    <property type="entry name" value="SGL"/>
</dbReference>
<protein>
    <submittedName>
        <fullName evidence="5">SMP-30/gluconolactonase/LRE family protein</fullName>
    </submittedName>
</protein>
<dbReference type="PANTHER" id="PTHR10907:SF47">
    <property type="entry name" value="REGUCALCIN"/>
    <property type="match status" value="1"/>
</dbReference>
<organism evidence="5 6">
    <name type="scientific">Paracoccus aestuarii</name>
    <dbReference type="NCBI Taxonomy" id="453842"/>
    <lineage>
        <taxon>Bacteria</taxon>
        <taxon>Pseudomonadati</taxon>
        <taxon>Pseudomonadota</taxon>
        <taxon>Alphaproteobacteria</taxon>
        <taxon>Rhodobacterales</taxon>
        <taxon>Paracoccaceae</taxon>
        <taxon>Paracoccus</taxon>
    </lineage>
</organism>
<comment type="similarity">
    <text evidence="1">Belongs to the SMP-30/CGR1 family.</text>
</comment>
<keyword evidence="3" id="KW-0862">Zinc</keyword>
<dbReference type="Proteomes" id="UP000285530">
    <property type="component" value="Unassembled WGS sequence"/>
</dbReference>
<feature type="binding site" evidence="3">
    <location>
        <position position="94"/>
    </location>
    <ligand>
        <name>substrate</name>
    </ligand>
</feature>
<feature type="binding site" evidence="3">
    <location>
        <position position="12"/>
    </location>
    <ligand>
        <name>a divalent metal cation</name>
        <dbReference type="ChEBI" id="CHEBI:60240"/>
    </ligand>
</feature>
<dbReference type="GO" id="GO:0019853">
    <property type="term" value="P:L-ascorbic acid biosynthetic process"/>
    <property type="evidence" value="ECO:0007669"/>
    <property type="project" value="TreeGrafter"/>
</dbReference>
<dbReference type="InterPro" id="IPR005511">
    <property type="entry name" value="SMP-30"/>
</dbReference>
<keyword evidence="6" id="KW-1185">Reference proteome</keyword>
<dbReference type="GO" id="GO:0004341">
    <property type="term" value="F:gluconolactonase activity"/>
    <property type="evidence" value="ECO:0007669"/>
    <property type="project" value="TreeGrafter"/>
</dbReference>
<feature type="active site" description="Proton donor/acceptor" evidence="2">
    <location>
        <position position="191"/>
    </location>
</feature>
<feature type="binding site" evidence="3">
    <location>
        <position position="191"/>
    </location>
    <ligand>
        <name>a divalent metal cation</name>
        <dbReference type="ChEBI" id="CHEBI:60240"/>
    </ligand>
</feature>
<dbReference type="EMBL" id="QZEV01000033">
    <property type="protein sequence ID" value="RJL05011.1"/>
    <property type="molecule type" value="Genomic_DNA"/>
</dbReference>
<dbReference type="Pfam" id="PF08450">
    <property type="entry name" value="SGL"/>
    <property type="match status" value="1"/>
</dbReference>
<dbReference type="SUPFAM" id="SSF63829">
    <property type="entry name" value="Calcium-dependent phosphotriesterase"/>
    <property type="match status" value="1"/>
</dbReference>
<gene>
    <name evidence="5" type="ORF">D3P06_08520</name>
</gene>
<feature type="binding site" evidence="3">
    <location>
        <position position="96"/>
    </location>
    <ligand>
        <name>substrate</name>
    </ligand>
</feature>
<name>A0A418ZWY9_9RHOB</name>
<accession>A0A418ZWY9</accession>
<dbReference type="PANTHER" id="PTHR10907">
    <property type="entry name" value="REGUCALCIN"/>
    <property type="match status" value="1"/>
</dbReference>
<dbReference type="RefSeq" id="WP_119886165.1">
    <property type="nucleotide sequence ID" value="NZ_CP067171.1"/>
</dbReference>
<dbReference type="AlphaFoldDB" id="A0A418ZWY9"/>
<evidence type="ECO:0000256" key="2">
    <source>
        <dbReference type="PIRSR" id="PIRSR605511-1"/>
    </source>
</evidence>
<feature type="domain" description="SMP-30/Gluconolactonase/LRE-like region" evidence="4">
    <location>
        <begin position="10"/>
        <end position="250"/>
    </location>
</feature>
<dbReference type="Gene3D" id="2.120.10.30">
    <property type="entry name" value="TolB, C-terminal domain"/>
    <property type="match status" value="1"/>
</dbReference>
<sequence>MIFDDTPCTLGEGALWHPDRQSLIWFDILNARLFERPLDGARRSFDLPGMGSAAGIVDADRLIVATETALRLLDLRDGRSEVLVPLEADNPVTRSNDGRADPQGGFWIGTMGRAAEPRAGSIWRYHRGELRRLFADITITNAICFSPEGDLAHFADTDRATIWQLRLDRDGWPLGDPQVFVDLAAEGLNPDGAVIDAEGGLWSAQWGAGRVARYDRQGRFDRAVAFPAAQISCPSLGGAGLDQLFATSARQDMDDPGPMDGCTFRAPAGVRGQAEHRVLPG</sequence>
<dbReference type="PRINTS" id="PR01790">
    <property type="entry name" value="SMP30FAMILY"/>
</dbReference>
<evidence type="ECO:0000313" key="5">
    <source>
        <dbReference type="EMBL" id="RJL05011.1"/>
    </source>
</evidence>
<comment type="cofactor">
    <cofactor evidence="3">
        <name>Zn(2+)</name>
        <dbReference type="ChEBI" id="CHEBI:29105"/>
    </cofactor>
    <text evidence="3">Binds 1 divalent metal cation per subunit.</text>
</comment>
<evidence type="ECO:0000259" key="4">
    <source>
        <dbReference type="Pfam" id="PF08450"/>
    </source>
</evidence>
<proteinExistence type="inferred from homology"/>
<dbReference type="OrthoDB" id="2633250at2"/>
<comment type="caution">
    <text evidence="5">The sequence shown here is derived from an EMBL/GenBank/DDBJ whole genome shotgun (WGS) entry which is preliminary data.</text>
</comment>
<reference evidence="5 6" key="1">
    <citation type="submission" date="2018-09" db="EMBL/GenBank/DDBJ databases">
        <title>Paracoccus onubensis nov. sp. a moderate halophilic bacterium isolated from Gruta de las Maravillas (Aracena, Spain).</title>
        <authorList>
            <person name="Jurado V."/>
            <person name="Gutierrez-Patricio S."/>
            <person name="Gonzalez-Pimentel J.L."/>
            <person name="Laiz L."/>
            <person name="Saiz-Jimenez C."/>
        </authorList>
    </citation>
    <scope>NUCLEOTIDE SEQUENCE [LARGE SCALE GENOMIC DNA]</scope>
    <source>
        <strain evidence="5 6">DSM 19484</strain>
    </source>
</reference>
<evidence type="ECO:0000313" key="6">
    <source>
        <dbReference type="Proteomes" id="UP000285530"/>
    </source>
</evidence>